<proteinExistence type="predicted"/>
<sequence length="103" mass="11540">MVARRWDARSEEEHLVLRRWRLLPWPKAHVRRIPLAAILDIGSFTAADQAKRHAQLTVQVTSASGLTEVIPVRFTREHPGRPDPVPDGVGGHGPDGNSRQPSW</sequence>
<organism evidence="2 3">
    <name type="scientific">Micromonospora lupini str. Lupac 08</name>
    <dbReference type="NCBI Taxonomy" id="1150864"/>
    <lineage>
        <taxon>Bacteria</taxon>
        <taxon>Bacillati</taxon>
        <taxon>Actinomycetota</taxon>
        <taxon>Actinomycetes</taxon>
        <taxon>Micromonosporales</taxon>
        <taxon>Micromonosporaceae</taxon>
        <taxon>Micromonospora</taxon>
    </lineage>
</organism>
<keyword evidence="3" id="KW-1185">Reference proteome</keyword>
<reference evidence="3" key="1">
    <citation type="journal article" date="2012" name="J. Bacteriol.">
        <title>Genome Sequence of Micromonospora lupini Lupac 08, Isolated from Root Nodules of Lupinus angustifolius.</title>
        <authorList>
            <person name="Alonso-Vega P."/>
            <person name="Normand P."/>
            <person name="Bacigalupe R."/>
            <person name="Pujic P."/>
            <person name="Lajus A."/>
            <person name="Vallenet D."/>
            <person name="Carro L."/>
            <person name="Coll P."/>
            <person name="Trujillo M.E."/>
        </authorList>
    </citation>
    <scope>NUCLEOTIDE SEQUENCE [LARGE SCALE GENOMIC DNA]</scope>
    <source>
        <strain evidence="3">Lupac 08</strain>
    </source>
</reference>
<evidence type="ECO:0000313" key="2">
    <source>
        <dbReference type="EMBL" id="CCH19416.1"/>
    </source>
</evidence>
<evidence type="ECO:0000313" key="3">
    <source>
        <dbReference type="Proteomes" id="UP000003448"/>
    </source>
</evidence>
<accession>I0L6G9</accession>
<name>I0L6G9_9ACTN</name>
<dbReference type="STRING" id="1150864.MILUP08_44291"/>
<gene>
    <name evidence="2" type="ORF">MILUP08_44291</name>
</gene>
<dbReference type="EMBL" id="CAIE01000035">
    <property type="protein sequence ID" value="CCH19416.1"/>
    <property type="molecule type" value="Genomic_DNA"/>
</dbReference>
<feature type="region of interest" description="Disordered" evidence="1">
    <location>
        <begin position="73"/>
        <end position="103"/>
    </location>
</feature>
<protein>
    <submittedName>
        <fullName evidence="2">Uncharacterized protein</fullName>
    </submittedName>
</protein>
<evidence type="ECO:0000256" key="1">
    <source>
        <dbReference type="SAM" id="MobiDB-lite"/>
    </source>
</evidence>
<dbReference type="Proteomes" id="UP000003448">
    <property type="component" value="Unassembled WGS sequence"/>
</dbReference>
<dbReference type="AlphaFoldDB" id="I0L6G9"/>
<comment type="caution">
    <text evidence="2">The sequence shown here is derived from an EMBL/GenBank/DDBJ whole genome shotgun (WGS) entry which is preliminary data.</text>
</comment>